<dbReference type="Proteomes" id="UP000769157">
    <property type="component" value="Unassembled WGS sequence"/>
</dbReference>
<dbReference type="OrthoDB" id="3997800at2759"/>
<feature type="compositionally biased region" description="Low complexity" evidence="2">
    <location>
        <begin position="128"/>
        <end position="137"/>
    </location>
</feature>
<sequence length="158" mass="17971">MSDSKSRLLSQIPLIAMPGSYEKPRPVTLPYDFEQLPSSVDTFKQQEVDNLTAQLKELKHKQQETAARLNANYGQPAIEQKSQSFASWERDIRRVAPGYFGADGKIGVMTPTKHLREEEKKHMEVDDQQQQDPVQEPASVPEEQIRSASHDLANLRIE</sequence>
<reference evidence="3" key="1">
    <citation type="journal article" date="2021" name="Open Biol.">
        <title>Shared evolutionary footprints suggest mitochondrial oxidative damage underlies multiple complex I losses in fungi.</title>
        <authorList>
            <person name="Schikora-Tamarit M.A."/>
            <person name="Marcet-Houben M."/>
            <person name="Nosek J."/>
            <person name="Gabaldon T."/>
        </authorList>
    </citation>
    <scope>NUCLEOTIDE SEQUENCE</scope>
    <source>
        <strain evidence="3">CBS6075</strain>
    </source>
</reference>
<comment type="caution">
    <text evidence="3">The sequence shown here is derived from an EMBL/GenBank/DDBJ whole genome shotgun (WGS) entry which is preliminary data.</text>
</comment>
<feature type="region of interest" description="Disordered" evidence="2">
    <location>
        <begin position="114"/>
        <end position="158"/>
    </location>
</feature>
<keyword evidence="4" id="KW-1185">Reference proteome</keyword>
<feature type="coiled-coil region" evidence="1">
    <location>
        <begin position="41"/>
        <end position="68"/>
    </location>
</feature>
<reference evidence="3" key="2">
    <citation type="submission" date="2021-01" db="EMBL/GenBank/DDBJ databases">
        <authorList>
            <person name="Schikora-Tamarit M.A."/>
        </authorList>
    </citation>
    <scope>NUCLEOTIDE SEQUENCE</scope>
    <source>
        <strain evidence="3">CBS6075</strain>
    </source>
</reference>
<dbReference type="GeneID" id="70232397"/>
<evidence type="ECO:0000313" key="4">
    <source>
        <dbReference type="Proteomes" id="UP000769157"/>
    </source>
</evidence>
<gene>
    <name evidence="3" type="ORF">OGAPHI_000429</name>
</gene>
<dbReference type="RefSeq" id="XP_046064900.1">
    <property type="nucleotide sequence ID" value="XM_046205372.1"/>
</dbReference>
<organism evidence="3 4">
    <name type="scientific">Ogataea philodendri</name>
    <dbReference type="NCBI Taxonomy" id="1378263"/>
    <lineage>
        <taxon>Eukaryota</taxon>
        <taxon>Fungi</taxon>
        <taxon>Dikarya</taxon>
        <taxon>Ascomycota</taxon>
        <taxon>Saccharomycotina</taxon>
        <taxon>Pichiomycetes</taxon>
        <taxon>Pichiales</taxon>
        <taxon>Pichiaceae</taxon>
        <taxon>Ogataea</taxon>
    </lineage>
</organism>
<dbReference type="EMBL" id="JAEUBE010000055">
    <property type="protein sequence ID" value="KAH3671724.1"/>
    <property type="molecule type" value="Genomic_DNA"/>
</dbReference>
<dbReference type="AlphaFoldDB" id="A0A9P8PHZ8"/>
<feature type="compositionally biased region" description="Basic and acidic residues" evidence="2">
    <location>
        <begin position="114"/>
        <end position="125"/>
    </location>
</feature>
<name>A0A9P8PHZ8_9ASCO</name>
<evidence type="ECO:0000313" key="3">
    <source>
        <dbReference type="EMBL" id="KAH3671724.1"/>
    </source>
</evidence>
<protein>
    <submittedName>
        <fullName evidence="3">Uncharacterized protein</fullName>
    </submittedName>
</protein>
<proteinExistence type="predicted"/>
<keyword evidence="1" id="KW-0175">Coiled coil</keyword>
<evidence type="ECO:0000256" key="1">
    <source>
        <dbReference type="SAM" id="Coils"/>
    </source>
</evidence>
<evidence type="ECO:0000256" key="2">
    <source>
        <dbReference type="SAM" id="MobiDB-lite"/>
    </source>
</evidence>
<accession>A0A9P8PHZ8</accession>